<dbReference type="Gene3D" id="3.40.50.300">
    <property type="entry name" value="P-loop containing nucleotide triphosphate hydrolases"/>
    <property type="match status" value="2"/>
</dbReference>
<dbReference type="InterPro" id="IPR017871">
    <property type="entry name" value="ABC_transporter-like_CS"/>
</dbReference>
<dbReference type="PROSITE" id="PS50893">
    <property type="entry name" value="ABC_TRANSPORTER_2"/>
    <property type="match status" value="2"/>
</dbReference>
<evidence type="ECO:0000259" key="17">
    <source>
        <dbReference type="PROSITE" id="PS50929"/>
    </source>
</evidence>
<evidence type="ECO:0000256" key="6">
    <source>
        <dbReference type="ARBA" id="ARBA00022692"/>
    </source>
</evidence>
<dbReference type="EC" id="7.6.2.2" evidence="3"/>
<dbReference type="CDD" id="cd03250">
    <property type="entry name" value="ABCC_MRP_domain1"/>
    <property type="match status" value="1"/>
</dbReference>
<feature type="transmembrane region" description="Helical" evidence="15">
    <location>
        <begin position="104"/>
        <end position="129"/>
    </location>
</feature>
<keyword evidence="6 15" id="KW-0812">Transmembrane</keyword>
<dbReference type="InterPro" id="IPR050173">
    <property type="entry name" value="ABC_transporter_C-like"/>
</dbReference>
<keyword evidence="13" id="KW-0325">Glycoprotein</keyword>
<dbReference type="GO" id="GO:0008559">
    <property type="term" value="F:ABC-type xenobiotic transporter activity"/>
    <property type="evidence" value="ECO:0007669"/>
    <property type="project" value="UniProtKB-EC"/>
</dbReference>
<evidence type="ECO:0000256" key="1">
    <source>
        <dbReference type="ARBA" id="ARBA00004651"/>
    </source>
</evidence>
<feature type="domain" description="ABC transporter" evidence="16">
    <location>
        <begin position="1241"/>
        <end position="1463"/>
    </location>
</feature>
<dbReference type="FunFam" id="1.20.1560.10:FF:000037">
    <property type="entry name" value="ATP-binding cassette subfamily C member 10"/>
    <property type="match status" value="1"/>
</dbReference>
<dbReference type="SUPFAM" id="SSF52540">
    <property type="entry name" value="P-loop containing nucleoside triphosphate hydrolases"/>
    <property type="match status" value="2"/>
</dbReference>
<evidence type="ECO:0000256" key="9">
    <source>
        <dbReference type="ARBA" id="ARBA00022840"/>
    </source>
</evidence>
<dbReference type="PANTHER" id="PTHR24223:SF330">
    <property type="entry name" value="ATP-BINDING CASSETTE SUB-FAMILY C MEMBER 10"/>
    <property type="match status" value="1"/>
</dbReference>
<keyword evidence="7" id="KW-0677">Repeat</keyword>
<dbReference type="PROSITE" id="PS50929">
    <property type="entry name" value="ABC_TM1F"/>
    <property type="match status" value="2"/>
</dbReference>
<dbReference type="InterPro" id="IPR036640">
    <property type="entry name" value="ABC1_TM_sf"/>
</dbReference>
<dbReference type="PANTHER" id="PTHR24223">
    <property type="entry name" value="ATP-BINDING CASSETTE SUB-FAMILY C"/>
    <property type="match status" value="1"/>
</dbReference>
<feature type="transmembrane region" description="Helical" evidence="15">
    <location>
        <begin position="79"/>
        <end position="98"/>
    </location>
</feature>
<evidence type="ECO:0000256" key="15">
    <source>
        <dbReference type="SAM" id="Phobius"/>
    </source>
</evidence>
<dbReference type="SMART" id="SM00382">
    <property type="entry name" value="AAA"/>
    <property type="match status" value="2"/>
</dbReference>
<feature type="transmembrane region" description="Helical" evidence="15">
    <location>
        <begin position="512"/>
        <end position="540"/>
    </location>
</feature>
<evidence type="ECO:0000259" key="16">
    <source>
        <dbReference type="PROSITE" id="PS50893"/>
    </source>
</evidence>
<reference evidence="19" key="1">
    <citation type="submission" date="2017-02" db="UniProtKB">
        <authorList>
            <consortium name="WormBaseParasite"/>
        </authorList>
    </citation>
    <scope>IDENTIFICATION</scope>
</reference>
<accession>A0A0N5AYX3</accession>
<feature type="domain" description="ABC transmembrane type-1" evidence="17">
    <location>
        <begin position="887"/>
        <end position="1206"/>
    </location>
</feature>
<proteinExistence type="inferred from homology"/>
<keyword evidence="10" id="KW-1278">Translocase</keyword>
<dbReference type="InterPro" id="IPR011527">
    <property type="entry name" value="ABC1_TM_dom"/>
</dbReference>
<dbReference type="Gene3D" id="1.20.1560.10">
    <property type="entry name" value="ABC transporter type 1, transmembrane domain"/>
    <property type="match status" value="2"/>
</dbReference>
<dbReference type="GO" id="GO:0005886">
    <property type="term" value="C:plasma membrane"/>
    <property type="evidence" value="ECO:0007669"/>
    <property type="project" value="UniProtKB-SubCell"/>
</dbReference>
<dbReference type="SUPFAM" id="SSF90123">
    <property type="entry name" value="ABC transporter transmembrane region"/>
    <property type="match status" value="2"/>
</dbReference>
<feature type="transmembrane region" description="Helical" evidence="15">
    <location>
        <begin position="46"/>
        <end position="67"/>
    </location>
</feature>
<dbReference type="InterPro" id="IPR003593">
    <property type="entry name" value="AAA+_ATPase"/>
</dbReference>
<dbReference type="FunFam" id="3.40.50.300:FF:002145">
    <property type="entry name" value="ABC transporter (MsbA subfamily)"/>
    <property type="match status" value="1"/>
</dbReference>
<feature type="transmembrane region" description="Helical" evidence="15">
    <location>
        <begin position="402"/>
        <end position="427"/>
    </location>
</feature>
<protein>
    <recommendedName>
        <fullName evidence="3">ABC-type xenobiotic transporter</fullName>
        <ecNumber evidence="3">7.6.2.2</ecNumber>
    </recommendedName>
</protein>
<dbReference type="GO" id="GO:0005524">
    <property type="term" value="F:ATP binding"/>
    <property type="evidence" value="ECO:0007669"/>
    <property type="project" value="UniProtKB-KW"/>
</dbReference>
<keyword evidence="9" id="KW-0067">ATP-binding</keyword>
<evidence type="ECO:0000256" key="3">
    <source>
        <dbReference type="ARBA" id="ARBA00012191"/>
    </source>
</evidence>
<evidence type="ECO:0000256" key="5">
    <source>
        <dbReference type="ARBA" id="ARBA00022475"/>
    </source>
</evidence>
<keyword evidence="11 15" id="KW-1133">Transmembrane helix</keyword>
<feature type="transmembrane region" description="Helical" evidence="15">
    <location>
        <begin position="166"/>
        <end position="187"/>
    </location>
</feature>
<feature type="transmembrane region" description="Helical" evidence="15">
    <location>
        <begin position="141"/>
        <end position="160"/>
    </location>
</feature>
<feature type="transmembrane region" description="Helical" evidence="15">
    <location>
        <begin position="290"/>
        <end position="311"/>
    </location>
</feature>
<evidence type="ECO:0000256" key="4">
    <source>
        <dbReference type="ARBA" id="ARBA00022448"/>
    </source>
</evidence>
<feature type="transmembrane region" description="Helical" evidence="15">
    <location>
        <begin position="961"/>
        <end position="984"/>
    </location>
</feature>
<evidence type="ECO:0000256" key="10">
    <source>
        <dbReference type="ARBA" id="ARBA00022967"/>
    </source>
</evidence>
<feature type="transmembrane region" description="Helical" evidence="15">
    <location>
        <begin position="552"/>
        <end position="578"/>
    </location>
</feature>
<name>A0A0N5AYX3_9BILA</name>
<dbReference type="Proteomes" id="UP000046393">
    <property type="component" value="Unplaced"/>
</dbReference>
<dbReference type="PROSITE" id="PS00211">
    <property type="entry name" value="ABC_TRANSPORTER_1"/>
    <property type="match status" value="2"/>
</dbReference>
<evidence type="ECO:0000256" key="2">
    <source>
        <dbReference type="ARBA" id="ARBA00009726"/>
    </source>
</evidence>
<dbReference type="Pfam" id="PF00664">
    <property type="entry name" value="ABC_membrane"/>
    <property type="match status" value="2"/>
</dbReference>
<keyword evidence="4" id="KW-0813">Transport</keyword>
<feature type="transmembrane region" description="Helical" evidence="15">
    <location>
        <begin position="331"/>
        <end position="354"/>
    </location>
</feature>
<comment type="catalytic activity">
    <reaction evidence="14">
        <text>ATP + H2O + xenobioticSide 1 = ADP + phosphate + xenobioticSide 2.</text>
        <dbReference type="EC" id="7.6.2.2"/>
    </reaction>
</comment>
<evidence type="ECO:0000256" key="12">
    <source>
        <dbReference type="ARBA" id="ARBA00023136"/>
    </source>
</evidence>
<keyword evidence="12 15" id="KW-0472">Membrane</keyword>
<evidence type="ECO:0000313" key="18">
    <source>
        <dbReference type="Proteomes" id="UP000046393"/>
    </source>
</evidence>
<dbReference type="InterPro" id="IPR003439">
    <property type="entry name" value="ABC_transporter-like_ATP-bd"/>
</dbReference>
<comment type="similarity">
    <text evidence="2">Belongs to the ABC transporter superfamily. ABCC family. Conjugate transporter (TC 3.A.1.208) subfamily.</text>
</comment>
<dbReference type="STRING" id="451379.A0A0N5AYX3"/>
<feature type="domain" description="ABC transmembrane type-1" evidence="17">
    <location>
        <begin position="295"/>
        <end position="575"/>
    </location>
</feature>
<evidence type="ECO:0000256" key="7">
    <source>
        <dbReference type="ARBA" id="ARBA00022737"/>
    </source>
</evidence>
<keyword evidence="18" id="KW-1185">Reference proteome</keyword>
<dbReference type="WBParaSite" id="SMUV_0001017501-mRNA-1">
    <property type="protein sequence ID" value="SMUV_0001017501-mRNA-1"/>
    <property type="gene ID" value="SMUV_0001017501"/>
</dbReference>
<feature type="transmembrane region" description="Helical" evidence="15">
    <location>
        <begin position="875"/>
        <end position="894"/>
    </location>
</feature>
<dbReference type="CDD" id="cd18605">
    <property type="entry name" value="ABC_6TM_MRP7_D2_like"/>
    <property type="match status" value="1"/>
</dbReference>
<evidence type="ECO:0000256" key="14">
    <source>
        <dbReference type="ARBA" id="ARBA00034018"/>
    </source>
</evidence>
<keyword evidence="5" id="KW-1003">Cell membrane</keyword>
<dbReference type="Pfam" id="PF00005">
    <property type="entry name" value="ABC_tran"/>
    <property type="match status" value="2"/>
</dbReference>
<feature type="transmembrane region" description="Helical" evidence="15">
    <location>
        <begin position="1149"/>
        <end position="1168"/>
    </location>
</feature>
<keyword evidence="8" id="KW-0547">Nucleotide-binding</keyword>
<organism evidence="18 19">
    <name type="scientific">Syphacia muris</name>
    <dbReference type="NCBI Taxonomy" id="451379"/>
    <lineage>
        <taxon>Eukaryota</taxon>
        <taxon>Metazoa</taxon>
        <taxon>Ecdysozoa</taxon>
        <taxon>Nematoda</taxon>
        <taxon>Chromadorea</taxon>
        <taxon>Rhabditida</taxon>
        <taxon>Spirurina</taxon>
        <taxon>Oxyuridomorpha</taxon>
        <taxon>Oxyuroidea</taxon>
        <taxon>Oxyuridae</taxon>
        <taxon>Syphacia</taxon>
    </lineage>
</organism>
<dbReference type="GO" id="GO:0016887">
    <property type="term" value="F:ATP hydrolysis activity"/>
    <property type="evidence" value="ECO:0007669"/>
    <property type="project" value="InterPro"/>
</dbReference>
<evidence type="ECO:0000256" key="8">
    <source>
        <dbReference type="ARBA" id="ARBA00022741"/>
    </source>
</evidence>
<evidence type="ECO:0000313" key="19">
    <source>
        <dbReference type="WBParaSite" id="SMUV_0001017501-mRNA-1"/>
    </source>
</evidence>
<comment type="subcellular location">
    <subcellularLocation>
        <location evidence="1">Cell membrane</location>
        <topology evidence="1">Multi-pass membrane protein</topology>
    </subcellularLocation>
</comment>
<sequence length="1463" mass="165468">MSQITELCSFNVTAQTFWTKYVFNGTSNTLNPCAELIVAGTSHVPLLYFTIATLFLFQFHLSAQIVLNTIQYITGLKCFIAALTTTVFTVSGIIGYFSSFPISIIYVIEAFFLVFIWSLYTILWITSLFCASWVKRPSLVCSYQLGVFGISLIALQKWLIFGCTSIYTISCLILVGAHVIGTIINILEWYLERKYYYEFLHEDSESVTDYVVLPHGGDENVGCLSKIFFCWTNDLIRKGYKQQLNEVSDLYTLPTCLDNETLEHEFYENAPTLYVDGEEFSITKALFKAFAWPFFGLGVLKLFADMLVFPGPVFLHHLIICLDEEHFKDEGYIYCAIMILAALISSILSCNFNYYIAKMGLKVKTVLSTILYDKLLHVRLSTLSNFSSGQLFNFVSSDTDRIVGFVNSFHAFWSMPLQLAVALYLLYKEVGLAFLSGVIASIVLVPLNKWLTFRIGKLSTKMMHYKDKRAELVSETVRNIRTVKLSNWEKIMYQRIDNLRKKELRYLLYRKYLDAVCVYLWASAPILITVSIFFTFTFIMHEKLTGAKVFTSLALVNILITPLNAFPWVLSSIIEAVVSVRRISSFFSLENIDFRSLYTLTNENENLDANVLLELDHAEFFWPNSISIKDVTLKNRRGTVVGVIGPTGSGKTTFLLGILGETEYRERRIKIKQETVRNGFAYVSQDNWLRRGTLKNNIIDRSEFDSYRYEEVINATALKLDISMLPGGDEYEIGDGGCMLSGGQRARVALARALYQNKDIYLLDDPFASLDFKVGKFVWDEVVIKLLRNRHKLVIVATHRNEFLKNADEVLVLDSCGTVVQQGFPSIVLESPKLFSGSDAMNSGTNNDVETYEQRSTMDEEKQQGRVRLSVYRSYASAVGTLLAISIVIFLLIMQGSKNVSDWWLSRWVSAYSNKTTYLNTNNAFNSSKFDAFVNPVIESRYLQNEHDQKALFGNEWNISMFYLTVYAIIAGANTIFTLIRAFLFAHGGVRAAKNLHNRLLERMLQASVSWWESTPAGRVINRFCADVYLIDDSLPFQFNILLASFFNLFGAITVTLMALPLLAPLIVLLFVTYYLVQRYYRFTTCDVKRLTSVSLSPYFSHLTDTISGLSTIRAFRFTEGFTNDMRNKLTAIIRAQFSSLAATQWLSIRLQMFGVFVLLAVITAAVLQRHLNFINPGIAGLAITYALSVTNLLSTLLTSFVETEKELVSVERVEDYATCAKLELNQSSLLLKSENVKGHIELRNVNMRYGPNLPLALKDISFSIEPGMRVGVVGRTGSGKSTLLHVLLRAYEIESGTILMDGIDTYSIELGSLRSMFGIVTQTPFVLTGTLRENLTLGQKHITLTLSDVLAIPELKALIDKVGGLDVCIGDGRINLSFGEKQVIAICRLLLLRPKVILFDEATAHLDSETHKRMNAVVHEVLPNTTIISLIHRLQDIEIYDWLIQMEAGKIVWQGLPSQFVI</sequence>
<dbReference type="CDD" id="cd18598">
    <property type="entry name" value="ABC_6TM_MRP7_D1_like"/>
    <property type="match status" value="1"/>
</dbReference>
<feature type="domain" description="ABC transporter" evidence="16">
    <location>
        <begin position="613"/>
        <end position="841"/>
    </location>
</feature>
<evidence type="ECO:0000256" key="11">
    <source>
        <dbReference type="ARBA" id="ARBA00022989"/>
    </source>
</evidence>
<dbReference type="InterPro" id="IPR027417">
    <property type="entry name" value="P-loop_NTPase"/>
</dbReference>
<feature type="transmembrane region" description="Helical" evidence="15">
    <location>
        <begin position="433"/>
        <end position="453"/>
    </location>
</feature>
<evidence type="ECO:0000256" key="13">
    <source>
        <dbReference type="ARBA" id="ARBA00023180"/>
    </source>
</evidence>
<feature type="transmembrane region" description="Helical" evidence="15">
    <location>
        <begin position="1046"/>
        <end position="1077"/>
    </location>
</feature>